<organism evidence="11">
    <name type="scientific">Coniophora olivacea</name>
    <dbReference type="NCBI Taxonomy" id="85977"/>
    <lineage>
        <taxon>Eukaryota</taxon>
        <taxon>Fungi</taxon>
        <taxon>Dikarya</taxon>
        <taxon>Basidiomycota</taxon>
        <taxon>Agaricomycotina</taxon>
        <taxon>Agaricomycetes</taxon>
        <taxon>Agaricomycetidae</taxon>
        <taxon>Boletales</taxon>
        <taxon>Coniophorineae</taxon>
        <taxon>Coniophoraceae</taxon>
        <taxon>Coniophora</taxon>
    </lineage>
</organism>
<keyword evidence="5" id="KW-0548">Nucleotidyltransferase</keyword>
<dbReference type="PANTHER" id="PTHR33568">
    <property type="entry name" value="DNA POLYMERASE"/>
    <property type="match status" value="1"/>
</dbReference>
<evidence type="ECO:0000256" key="9">
    <source>
        <dbReference type="ARBA" id="ARBA00049244"/>
    </source>
</evidence>
<dbReference type="GO" id="GO:0003677">
    <property type="term" value="F:DNA binding"/>
    <property type="evidence" value="ECO:0007669"/>
    <property type="project" value="UniProtKB-KW"/>
</dbReference>
<evidence type="ECO:0000256" key="1">
    <source>
        <dbReference type="ARBA" id="ARBA00005755"/>
    </source>
</evidence>
<dbReference type="Gene3D" id="3.30.420.10">
    <property type="entry name" value="Ribonuclease H-like superfamily/Ribonuclease H"/>
    <property type="match status" value="1"/>
</dbReference>
<dbReference type="Pfam" id="PF03175">
    <property type="entry name" value="DNA_pol_B_2"/>
    <property type="match status" value="1"/>
</dbReference>
<reference evidence="11" key="1">
    <citation type="journal article" date="2020" name="Comput. Struct. Biotechnol. J.">
        <title>The mitogenomes of two saprophytic Boletales species (Coniophora) reveals intron dynamics and accumulation of plasmid-derived and non-conserved genes.</title>
        <authorList>
            <person name="Wu P."/>
            <person name="Bao Z."/>
            <person name="Tu W."/>
            <person name="Li L."/>
            <person name="Xiong C."/>
            <person name="Jin X."/>
            <person name="Li P."/>
            <person name="Gui M."/>
            <person name="Huang W."/>
            <person name="Li Q."/>
        </authorList>
    </citation>
    <scope>NUCLEOTIDE SEQUENCE</scope>
</reference>
<dbReference type="InterPro" id="IPR012337">
    <property type="entry name" value="RNaseH-like_sf"/>
</dbReference>
<name>A0A896Z1E1_9AGAM</name>
<evidence type="ECO:0000313" key="11">
    <source>
        <dbReference type="EMBL" id="QSE33959.1"/>
    </source>
</evidence>
<dbReference type="InterPro" id="IPR036397">
    <property type="entry name" value="RNaseH_sf"/>
</dbReference>
<accession>A0A896Z1E1</accession>
<evidence type="ECO:0000256" key="7">
    <source>
        <dbReference type="ARBA" id="ARBA00022932"/>
    </source>
</evidence>
<evidence type="ECO:0000256" key="4">
    <source>
        <dbReference type="ARBA" id="ARBA00022679"/>
    </source>
</evidence>
<geneLocation type="mitochondrion" evidence="11"/>
<sequence length="441" mass="51239">MYFFLLDVLSLKSNAYNIESAGVVKIVFNFFWITKNNNIPDDKWQDLNRTFALSNEVLTFNIGKEHIPLPSNRNYASWGTVSTQSDVNLIVTLENIQKQYVMLEWNKLTKKVTISGFPHTFTDSFLPDGILRRSFSDGTTFYIKNDSIILKTKSMKTEFMQTLKVDEKSENSLFNIGIFNGATLDIETVLQNGKHVPYLFSFYDGVNKYSFFEKEPTNLFKTMLLSKYRGKTVYAHNLSRFDIVFLFKHLAKLQKEGYKINILKKEDKIISITIVKGKNTCLTLKDSLLLLPSSLEKLCKNFNLETGKLVEPVFVGTGMNKFKSDNLDHYSKDIERIEDLVIWKPKIQAYCEQDCKALWSPEFSNNPIKYVFFNFFYIPKGSEGNYRTLEGLKNNRSSDKVIEKSFRMKFVDVVIFGIFIEKYSFINSNLFNNLDLFLLSW</sequence>
<evidence type="ECO:0000256" key="2">
    <source>
        <dbReference type="ARBA" id="ARBA00012417"/>
    </source>
</evidence>
<evidence type="ECO:0000256" key="6">
    <source>
        <dbReference type="ARBA" id="ARBA00022705"/>
    </source>
</evidence>
<evidence type="ECO:0000259" key="10">
    <source>
        <dbReference type="Pfam" id="PF03175"/>
    </source>
</evidence>
<dbReference type="GO" id="GO:0006260">
    <property type="term" value="P:DNA replication"/>
    <property type="evidence" value="ECO:0007669"/>
    <property type="project" value="UniProtKB-KW"/>
</dbReference>
<feature type="domain" description="DNA-directed DNA polymerase family B mitochondria/virus" evidence="10">
    <location>
        <begin position="226"/>
        <end position="317"/>
    </location>
</feature>
<evidence type="ECO:0000256" key="5">
    <source>
        <dbReference type="ARBA" id="ARBA00022695"/>
    </source>
</evidence>
<comment type="similarity">
    <text evidence="1">Belongs to the DNA polymerase type-B family.</text>
</comment>
<dbReference type="EC" id="2.7.7.7" evidence="2"/>
<dbReference type="GO" id="GO:0003887">
    <property type="term" value="F:DNA-directed DNA polymerase activity"/>
    <property type="evidence" value="ECO:0007669"/>
    <property type="project" value="UniProtKB-KW"/>
</dbReference>
<keyword evidence="4" id="KW-0808">Transferase</keyword>
<dbReference type="PANTHER" id="PTHR33568:SF3">
    <property type="entry name" value="DNA-DIRECTED DNA POLYMERASE"/>
    <property type="match status" value="1"/>
</dbReference>
<keyword evidence="11" id="KW-0496">Mitochondrion</keyword>
<dbReference type="EMBL" id="MT375015">
    <property type="protein sequence ID" value="QSE33959.1"/>
    <property type="molecule type" value="Genomic_DNA"/>
</dbReference>
<keyword evidence="8" id="KW-0238">DNA-binding</keyword>
<keyword evidence="7" id="KW-0239">DNA-directed DNA polymerase</keyword>
<comment type="catalytic activity">
    <reaction evidence="9">
        <text>DNA(n) + a 2'-deoxyribonucleoside 5'-triphosphate = DNA(n+1) + diphosphate</text>
        <dbReference type="Rhea" id="RHEA:22508"/>
        <dbReference type="Rhea" id="RHEA-COMP:17339"/>
        <dbReference type="Rhea" id="RHEA-COMP:17340"/>
        <dbReference type="ChEBI" id="CHEBI:33019"/>
        <dbReference type="ChEBI" id="CHEBI:61560"/>
        <dbReference type="ChEBI" id="CHEBI:173112"/>
        <dbReference type="EC" id="2.7.7.7"/>
    </reaction>
</comment>
<dbReference type="InterPro" id="IPR004868">
    <property type="entry name" value="DNA-dir_DNA_pol_B_mt/vir"/>
</dbReference>
<proteinExistence type="inferred from homology"/>
<evidence type="ECO:0000256" key="8">
    <source>
        <dbReference type="ARBA" id="ARBA00023125"/>
    </source>
</evidence>
<protein>
    <recommendedName>
        <fullName evidence="3">Probable DNA polymerase</fullName>
        <ecNumber evidence="2">2.7.7.7</ecNumber>
    </recommendedName>
</protein>
<gene>
    <name evidence="11" type="primary">orf442</name>
</gene>
<dbReference type="GO" id="GO:0000166">
    <property type="term" value="F:nucleotide binding"/>
    <property type="evidence" value="ECO:0007669"/>
    <property type="project" value="InterPro"/>
</dbReference>
<evidence type="ECO:0000256" key="3">
    <source>
        <dbReference type="ARBA" id="ARBA00014385"/>
    </source>
</evidence>
<dbReference type="SUPFAM" id="SSF53098">
    <property type="entry name" value="Ribonuclease H-like"/>
    <property type="match status" value="1"/>
</dbReference>
<keyword evidence="6" id="KW-0235">DNA replication</keyword>
<dbReference type="AlphaFoldDB" id="A0A896Z1E1"/>